<dbReference type="GO" id="GO:0009360">
    <property type="term" value="C:DNA polymerase III complex"/>
    <property type="evidence" value="ECO:0007669"/>
    <property type="project" value="InterPro"/>
</dbReference>
<keyword evidence="5" id="KW-0235">DNA replication</keyword>
<dbReference type="Pfam" id="PF09115">
    <property type="entry name" value="DNApol3-delta_C"/>
    <property type="match status" value="1"/>
</dbReference>
<evidence type="ECO:0000256" key="4">
    <source>
        <dbReference type="ARBA" id="ARBA00022695"/>
    </source>
</evidence>
<dbReference type="Pfam" id="PF13177">
    <property type="entry name" value="DNA_pol3_delta2"/>
    <property type="match status" value="1"/>
</dbReference>
<dbReference type="PANTHER" id="PTHR11669">
    <property type="entry name" value="REPLICATION FACTOR C / DNA POLYMERASE III GAMMA-TAU SUBUNIT"/>
    <property type="match status" value="1"/>
</dbReference>
<sequence length="336" mass="37028">MDEPLTDYSSIEAVLPWQATHWQRLMAAKQSARLPHALLLTGGLGLGKSWFAHRLAAALLCTEPQEEGRPCGNCQGCRLLRAGSHPDFTWIQPEEPGKAIKIDAIREFTQKEGLTSRSGGYKIIIIEPADALNTAAANSLLKTLEEPVERTVMVLVTANAGRLPATIRSRCQRYHFTPPDPATAQNWLAEQIHGNGDLPLLLSLASGAPLLALNYAREGILEERARVLDDLIGILKGSDPIGVALRWSKLDQLSLINWFSGWVIDLIRLKIAPESAHIMNVDQRDRLHALARKVNSRKLYALLDQLLEANRTLGSQLNTQMQLESLLLNWAGIGVG</sequence>
<evidence type="ECO:0000259" key="8">
    <source>
        <dbReference type="SMART" id="SM00382"/>
    </source>
</evidence>
<evidence type="ECO:0000256" key="6">
    <source>
        <dbReference type="ARBA" id="ARBA00022932"/>
    </source>
</evidence>
<dbReference type="AlphaFoldDB" id="A0A0F7JW78"/>
<evidence type="ECO:0000256" key="7">
    <source>
        <dbReference type="ARBA" id="ARBA00049244"/>
    </source>
</evidence>
<keyword evidence="4" id="KW-0548">Nucleotidyltransferase</keyword>
<evidence type="ECO:0000256" key="1">
    <source>
        <dbReference type="ARBA" id="ARBA00012417"/>
    </source>
</evidence>
<dbReference type="RefSeq" id="WP_046858565.1">
    <property type="nucleotide sequence ID" value="NZ_CP011412.1"/>
</dbReference>
<dbReference type="KEGG" id="seds:AAY24_03805"/>
<dbReference type="EMBL" id="CP011412">
    <property type="protein sequence ID" value="AKH19629.1"/>
    <property type="molecule type" value="Genomic_DNA"/>
</dbReference>
<dbReference type="NCBIfam" id="TIGR00678">
    <property type="entry name" value="holB"/>
    <property type="match status" value="1"/>
</dbReference>
<dbReference type="GO" id="GO:0003677">
    <property type="term" value="F:DNA binding"/>
    <property type="evidence" value="ECO:0007669"/>
    <property type="project" value="InterPro"/>
</dbReference>
<comment type="catalytic activity">
    <reaction evidence="7">
        <text>DNA(n) + a 2'-deoxyribonucleoside 5'-triphosphate = DNA(n+1) + diphosphate</text>
        <dbReference type="Rhea" id="RHEA:22508"/>
        <dbReference type="Rhea" id="RHEA-COMP:17339"/>
        <dbReference type="Rhea" id="RHEA-COMP:17340"/>
        <dbReference type="ChEBI" id="CHEBI:33019"/>
        <dbReference type="ChEBI" id="CHEBI:61560"/>
        <dbReference type="ChEBI" id="CHEBI:173112"/>
        <dbReference type="EC" id="2.7.7.7"/>
    </reaction>
</comment>
<feature type="domain" description="AAA+ ATPase" evidence="8">
    <location>
        <begin position="34"/>
        <end position="179"/>
    </location>
</feature>
<evidence type="ECO:0000256" key="2">
    <source>
        <dbReference type="ARBA" id="ARBA00014363"/>
    </source>
</evidence>
<dbReference type="NCBIfam" id="NF004310">
    <property type="entry name" value="PRK05707.1"/>
    <property type="match status" value="1"/>
</dbReference>
<dbReference type="PATRIC" id="fig|1543721.4.peg.796"/>
<dbReference type="InterPro" id="IPR015199">
    <property type="entry name" value="DNA_pol_III_delta_C"/>
</dbReference>
<gene>
    <name evidence="9" type="ORF">AAY24_03805</name>
</gene>
<dbReference type="InterPro" id="IPR050238">
    <property type="entry name" value="DNA_Rep/Repair_Clamp_Loader"/>
</dbReference>
<protein>
    <recommendedName>
        <fullName evidence="2">DNA polymerase III subunit delta'</fullName>
        <ecNumber evidence="1">2.7.7.7</ecNumber>
    </recommendedName>
</protein>
<dbReference type="InterPro" id="IPR004622">
    <property type="entry name" value="DNA_pol_HolB"/>
</dbReference>
<keyword evidence="6" id="KW-0239">DNA-directed DNA polymerase</keyword>
<dbReference type="SUPFAM" id="SSF52540">
    <property type="entry name" value="P-loop containing nucleoside triphosphate hydrolases"/>
    <property type="match status" value="1"/>
</dbReference>
<reference evidence="9 10" key="1">
    <citation type="journal article" date="2015" name="Genome Announc.">
        <title>Complete Genome Sequence of Sedimenticola thiotaurini Strain SIP-G1, a Polyphosphate- and Polyhydroxyalkanoate-Accumulating Sulfur-Oxidizing Gammaproteobacterium Isolated from Salt Marsh Sediments.</title>
        <authorList>
            <person name="Flood B.E."/>
            <person name="Jones D.S."/>
            <person name="Bailey J.V."/>
        </authorList>
    </citation>
    <scope>NUCLEOTIDE SEQUENCE [LARGE SCALE GENOMIC DNA]</scope>
    <source>
        <strain evidence="9 10">SIP-G1</strain>
    </source>
</reference>
<dbReference type="EC" id="2.7.7.7" evidence="1"/>
<evidence type="ECO:0000256" key="3">
    <source>
        <dbReference type="ARBA" id="ARBA00022679"/>
    </source>
</evidence>
<name>A0A0F7JW78_9GAMM</name>
<keyword evidence="3" id="KW-0808">Transferase</keyword>
<keyword evidence="10" id="KW-1185">Reference proteome</keyword>
<dbReference type="GO" id="GO:0006261">
    <property type="term" value="P:DNA-templated DNA replication"/>
    <property type="evidence" value="ECO:0007669"/>
    <property type="project" value="TreeGrafter"/>
</dbReference>
<dbReference type="SMART" id="SM00382">
    <property type="entry name" value="AAA"/>
    <property type="match status" value="1"/>
</dbReference>
<dbReference type="Proteomes" id="UP000034410">
    <property type="component" value="Chromosome"/>
</dbReference>
<organism evidence="9 10">
    <name type="scientific">Sedimenticola thiotaurini</name>
    <dbReference type="NCBI Taxonomy" id="1543721"/>
    <lineage>
        <taxon>Bacteria</taxon>
        <taxon>Pseudomonadati</taxon>
        <taxon>Pseudomonadota</taxon>
        <taxon>Gammaproteobacteria</taxon>
        <taxon>Chromatiales</taxon>
        <taxon>Sedimenticolaceae</taxon>
        <taxon>Sedimenticola</taxon>
    </lineage>
</organism>
<dbReference type="InterPro" id="IPR003593">
    <property type="entry name" value="AAA+_ATPase"/>
</dbReference>
<dbReference type="PANTHER" id="PTHR11669:SF8">
    <property type="entry name" value="DNA POLYMERASE III SUBUNIT DELTA"/>
    <property type="match status" value="1"/>
</dbReference>
<proteinExistence type="predicted"/>
<evidence type="ECO:0000256" key="5">
    <source>
        <dbReference type="ARBA" id="ARBA00022705"/>
    </source>
</evidence>
<evidence type="ECO:0000313" key="9">
    <source>
        <dbReference type="EMBL" id="AKH19629.1"/>
    </source>
</evidence>
<dbReference type="Gene3D" id="1.20.272.10">
    <property type="match status" value="1"/>
</dbReference>
<accession>A0A0F7JW78</accession>
<dbReference type="Gene3D" id="3.40.50.300">
    <property type="entry name" value="P-loop containing nucleotide triphosphate hydrolases"/>
    <property type="match status" value="1"/>
</dbReference>
<dbReference type="GO" id="GO:0008408">
    <property type="term" value="F:3'-5' exonuclease activity"/>
    <property type="evidence" value="ECO:0007669"/>
    <property type="project" value="InterPro"/>
</dbReference>
<evidence type="ECO:0000313" key="10">
    <source>
        <dbReference type="Proteomes" id="UP000034410"/>
    </source>
</evidence>
<dbReference type="GO" id="GO:0003887">
    <property type="term" value="F:DNA-directed DNA polymerase activity"/>
    <property type="evidence" value="ECO:0007669"/>
    <property type="project" value="UniProtKB-KW"/>
</dbReference>
<dbReference type="InterPro" id="IPR027417">
    <property type="entry name" value="P-loop_NTPase"/>
</dbReference>